<name>A0A7D6A532_PSEPU</name>
<reference evidence="1 2" key="1">
    <citation type="journal article" date="2009" name="Mikrobiologiia">
        <title>[Phenanthren biodegradation and interaction of Pseudomonas putida BS3701 and Burkholderia sp.BS3702 in plant rhizosphere].</title>
        <authorList>
            <person name="Ovchinnikova A.A."/>
            <person name="Vetrova A.A."/>
            <person name="Filonov A.E."/>
            <person name="Boronin A.M."/>
        </authorList>
    </citation>
    <scope>NUCLEOTIDE SEQUENCE [LARGE SCALE GENOMIC DNA]</scope>
    <source>
        <strain evidence="1 2">BS3701</strain>
        <plasmid evidence="2">pbs1142</plasmid>
    </source>
</reference>
<dbReference type="AlphaFoldDB" id="A0A7D6A532"/>
<dbReference type="Proteomes" id="UP000510934">
    <property type="component" value="Plasmid pBS1142"/>
</dbReference>
<proteinExistence type="predicted"/>
<sequence length="52" mass="6221">MGMPVHQFDNVGTTYQATEYNEVWTVKDEEEYKREFCEWLDTLQVDDDGIPF</sequence>
<organism evidence="1 2">
    <name type="scientific">Pseudomonas putida</name>
    <name type="common">Arthrobacter siderocapsulatus</name>
    <dbReference type="NCBI Taxonomy" id="303"/>
    <lineage>
        <taxon>Bacteria</taxon>
        <taxon>Pseudomonadati</taxon>
        <taxon>Pseudomonadota</taxon>
        <taxon>Gammaproteobacteria</taxon>
        <taxon>Pseudomonadales</taxon>
        <taxon>Pseudomonadaceae</taxon>
        <taxon>Pseudomonas</taxon>
    </lineage>
</organism>
<keyword evidence="1" id="KW-0614">Plasmid</keyword>
<evidence type="ECO:0000313" key="1">
    <source>
        <dbReference type="EMBL" id="QLJ17459.1"/>
    </source>
</evidence>
<evidence type="ECO:0000313" key="2">
    <source>
        <dbReference type="Proteomes" id="UP000510934"/>
    </source>
</evidence>
<dbReference type="RefSeq" id="WP_180690227.1">
    <property type="nucleotide sequence ID" value="NZ_CP059054.1"/>
</dbReference>
<gene>
    <name evidence="1" type="ORF">H0H12_29695</name>
</gene>
<protein>
    <submittedName>
        <fullName evidence="1">Uncharacterized protein</fullName>
    </submittedName>
</protein>
<accession>A0A7D6A532</accession>
<geneLocation type="plasmid" evidence="2">
    <name>pbs1142</name>
</geneLocation>
<dbReference type="EMBL" id="CP059054">
    <property type="protein sequence ID" value="QLJ17459.1"/>
    <property type="molecule type" value="Genomic_DNA"/>
</dbReference>